<gene>
    <name evidence="2" type="ORF">KHA97_04490</name>
</gene>
<name>A0A942YG55_9BACI</name>
<reference evidence="2 3" key="1">
    <citation type="submission" date="2021-05" db="EMBL/GenBank/DDBJ databases">
        <title>Novel Bacillus species.</title>
        <authorList>
            <person name="Liu G."/>
        </authorList>
    </citation>
    <scope>NUCLEOTIDE SEQUENCE [LARGE SCALE GENOMIC DNA]</scope>
    <source>
        <strain evidence="3">FJAT-49780</strain>
    </source>
</reference>
<evidence type="ECO:0000313" key="3">
    <source>
        <dbReference type="Proteomes" id="UP000681414"/>
    </source>
</evidence>
<feature type="chain" id="PRO_5037750345" evidence="1">
    <location>
        <begin position="24"/>
        <end position="280"/>
    </location>
</feature>
<keyword evidence="3" id="KW-1185">Reference proteome</keyword>
<dbReference type="RefSeq" id="WP_213123521.1">
    <property type="nucleotide sequence ID" value="NZ_JAGYPG010000001.1"/>
</dbReference>
<protein>
    <submittedName>
        <fullName evidence="2">Uncharacterized protein</fullName>
    </submittedName>
</protein>
<dbReference type="EMBL" id="JAGYPG010000001">
    <property type="protein sequence ID" value="MBS4194329.1"/>
    <property type="molecule type" value="Genomic_DNA"/>
</dbReference>
<evidence type="ECO:0000313" key="2">
    <source>
        <dbReference type="EMBL" id="MBS4194329.1"/>
    </source>
</evidence>
<accession>A0A942YG55</accession>
<dbReference type="Proteomes" id="UP000681414">
    <property type="component" value="Unassembled WGS sequence"/>
</dbReference>
<comment type="caution">
    <text evidence="2">The sequence shown here is derived from an EMBL/GenBank/DDBJ whole genome shotgun (WGS) entry which is preliminary data.</text>
</comment>
<dbReference type="AlphaFoldDB" id="A0A942YG55"/>
<keyword evidence="1" id="KW-0732">Signal</keyword>
<evidence type="ECO:0000256" key="1">
    <source>
        <dbReference type="SAM" id="SignalP"/>
    </source>
</evidence>
<organism evidence="2 3">
    <name type="scientific">Lederbergia citri</name>
    <dbReference type="NCBI Taxonomy" id="2833580"/>
    <lineage>
        <taxon>Bacteria</taxon>
        <taxon>Bacillati</taxon>
        <taxon>Bacillota</taxon>
        <taxon>Bacilli</taxon>
        <taxon>Bacillales</taxon>
        <taxon>Bacillaceae</taxon>
        <taxon>Lederbergia</taxon>
    </lineage>
</organism>
<proteinExistence type="predicted"/>
<sequence>MRYLCAIILLTSFFLFNGQFVEAKDEGIGISVEMLPWDEVNGILPKYSKFTILDVETGKRFNVQRRAGSGHADVQPLTKKDTKIMKEIYNGKWSWKRRAIIVIHNDEWIAASMHGMPHGAGKLDNNFRGHFCVHFNGSTTHRRKTEDLSHQLMILKAAGKLNEHLNSVEPEELIQAYVAGIKQKDKRIVSAASVQKINWKELLNKVENISPRQIVARPYEKDELYLEVPVEIEWIDKHSKRHIFNGTIHLIRFSPVGGWKIDSKRFVKELFMQIEGSTPH</sequence>
<feature type="signal peptide" evidence="1">
    <location>
        <begin position="1"/>
        <end position="23"/>
    </location>
</feature>